<organism evidence="2 3">
    <name type="scientific">Eumeta variegata</name>
    <name type="common">Bagworm moth</name>
    <name type="synonym">Eumeta japonica</name>
    <dbReference type="NCBI Taxonomy" id="151549"/>
    <lineage>
        <taxon>Eukaryota</taxon>
        <taxon>Metazoa</taxon>
        <taxon>Ecdysozoa</taxon>
        <taxon>Arthropoda</taxon>
        <taxon>Hexapoda</taxon>
        <taxon>Insecta</taxon>
        <taxon>Pterygota</taxon>
        <taxon>Neoptera</taxon>
        <taxon>Endopterygota</taxon>
        <taxon>Lepidoptera</taxon>
        <taxon>Glossata</taxon>
        <taxon>Ditrysia</taxon>
        <taxon>Tineoidea</taxon>
        <taxon>Psychidae</taxon>
        <taxon>Oiketicinae</taxon>
        <taxon>Eumeta</taxon>
    </lineage>
</organism>
<feature type="compositionally biased region" description="Basic residues" evidence="1">
    <location>
        <begin position="46"/>
        <end position="56"/>
    </location>
</feature>
<reference evidence="2 3" key="1">
    <citation type="journal article" date="2019" name="Commun. Biol.">
        <title>The bagworm genome reveals a unique fibroin gene that provides high tensile strength.</title>
        <authorList>
            <person name="Kono N."/>
            <person name="Nakamura H."/>
            <person name="Ohtoshi R."/>
            <person name="Tomita M."/>
            <person name="Numata K."/>
            <person name="Arakawa K."/>
        </authorList>
    </citation>
    <scope>NUCLEOTIDE SEQUENCE [LARGE SCALE GENOMIC DNA]</scope>
</reference>
<evidence type="ECO:0000313" key="2">
    <source>
        <dbReference type="EMBL" id="GBP82384.1"/>
    </source>
</evidence>
<keyword evidence="3" id="KW-1185">Reference proteome</keyword>
<proteinExistence type="predicted"/>
<dbReference type="AlphaFoldDB" id="A0A4C1Z5N7"/>
<comment type="caution">
    <text evidence="2">The sequence shown here is derived from an EMBL/GenBank/DDBJ whole genome shotgun (WGS) entry which is preliminary data.</text>
</comment>
<evidence type="ECO:0000256" key="1">
    <source>
        <dbReference type="SAM" id="MobiDB-lite"/>
    </source>
</evidence>
<sequence>MLPHLLEECECTLKKKRAEPSRSQWPHRCGVPLRNLPVAGRPCAPARRRRGPNGRRRQLDDNIRDCRLGYV</sequence>
<evidence type="ECO:0000313" key="3">
    <source>
        <dbReference type="Proteomes" id="UP000299102"/>
    </source>
</evidence>
<protein>
    <submittedName>
        <fullName evidence="2">Uncharacterized protein</fullName>
    </submittedName>
</protein>
<dbReference type="Proteomes" id="UP000299102">
    <property type="component" value="Unassembled WGS sequence"/>
</dbReference>
<name>A0A4C1Z5N7_EUMVA</name>
<accession>A0A4C1Z5N7</accession>
<dbReference type="EMBL" id="BGZK01001561">
    <property type="protein sequence ID" value="GBP82384.1"/>
    <property type="molecule type" value="Genomic_DNA"/>
</dbReference>
<gene>
    <name evidence="2" type="ORF">EVAR_55267_1</name>
</gene>
<feature type="region of interest" description="Disordered" evidence="1">
    <location>
        <begin position="40"/>
        <end position="60"/>
    </location>
</feature>